<reference evidence="1 2" key="1">
    <citation type="submission" date="2018-07" db="EMBL/GenBank/DDBJ databases">
        <title>Genome sequencing of Runella.</title>
        <authorList>
            <person name="Baek M.-G."/>
            <person name="Yi H."/>
        </authorList>
    </citation>
    <scope>NUCLEOTIDE SEQUENCE [LARGE SCALE GENOMIC DNA]</scope>
    <source>
        <strain evidence="1 2">HYN0085</strain>
    </source>
</reference>
<organism evidence="1 2">
    <name type="scientific">Runella rosea</name>
    <dbReference type="NCBI Taxonomy" id="2259595"/>
    <lineage>
        <taxon>Bacteria</taxon>
        <taxon>Pseudomonadati</taxon>
        <taxon>Bacteroidota</taxon>
        <taxon>Cytophagia</taxon>
        <taxon>Cytophagales</taxon>
        <taxon>Spirosomataceae</taxon>
        <taxon>Runella</taxon>
    </lineage>
</organism>
<evidence type="ECO:0000313" key="2">
    <source>
        <dbReference type="Proteomes" id="UP000251993"/>
    </source>
</evidence>
<dbReference type="EMBL" id="CP030850">
    <property type="protein sequence ID" value="AXE17868.1"/>
    <property type="molecule type" value="Genomic_DNA"/>
</dbReference>
<dbReference type="KEGG" id="run:DR864_09040"/>
<keyword evidence="2" id="KW-1185">Reference proteome</keyword>
<dbReference type="AlphaFoldDB" id="A0A344TGU7"/>
<accession>A0A344TGU7</accession>
<sequence>MSIQHVLLAILKIYHRHHALDVHCFQYGMKIVQGSAAFFCPSSPIFAFKPGEHPFLWRCFVF</sequence>
<protein>
    <submittedName>
        <fullName evidence="1">Uncharacterized protein</fullName>
    </submittedName>
</protein>
<evidence type="ECO:0000313" key="1">
    <source>
        <dbReference type="EMBL" id="AXE17868.1"/>
    </source>
</evidence>
<name>A0A344TGU7_9BACT</name>
<dbReference type="Proteomes" id="UP000251993">
    <property type="component" value="Chromosome"/>
</dbReference>
<proteinExistence type="predicted"/>
<gene>
    <name evidence="1" type="ORF">DR864_09040</name>
</gene>